<keyword evidence="3 6" id="KW-0812">Transmembrane</keyword>
<dbReference type="EMBL" id="OA890279">
    <property type="protein sequence ID" value="CAD7284455.1"/>
    <property type="molecule type" value="Genomic_DNA"/>
</dbReference>
<evidence type="ECO:0000313" key="8">
    <source>
        <dbReference type="Proteomes" id="UP000678499"/>
    </source>
</evidence>
<protein>
    <submittedName>
        <fullName evidence="7">Uncharacterized protein</fullName>
    </submittedName>
</protein>
<evidence type="ECO:0000256" key="6">
    <source>
        <dbReference type="SAM" id="Phobius"/>
    </source>
</evidence>
<dbReference type="InterPro" id="IPR013604">
    <property type="entry name" value="7TM_chemorcpt"/>
</dbReference>
<evidence type="ECO:0000313" key="7">
    <source>
        <dbReference type="EMBL" id="CAD7284455.1"/>
    </source>
</evidence>
<dbReference type="GO" id="GO:0005886">
    <property type="term" value="C:plasma membrane"/>
    <property type="evidence" value="ECO:0007669"/>
    <property type="project" value="UniProtKB-SubCell"/>
</dbReference>
<keyword evidence="2" id="KW-1003">Cell membrane</keyword>
<evidence type="ECO:0000256" key="3">
    <source>
        <dbReference type="ARBA" id="ARBA00022692"/>
    </source>
</evidence>
<evidence type="ECO:0000256" key="5">
    <source>
        <dbReference type="ARBA" id="ARBA00023136"/>
    </source>
</evidence>
<evidence type="ECO:0000256" key="2">
    <source>
        <dbReference type="ARBA" id="ARBA00022475"/>
    </source>
</evidence>
<dbReference type="Pfam" id="PF08395">
    <property type="entry name" value="7tm_7"/>
    <property type="match status" value="1"/>
</dbReference>
<dbReference type="EMBL" id="CAJPEX010008242">
    <property type="protein sequence ID" value="CAG0924607.1"/>
    <property type="molecule type" value="Genomic_DNA"/>
</dbReference>
<feature type="non-terminal residue" evidence="7">
    <location>
        <position position="1"/>
    </location>
</feature>
<name>A0A7R9C1J5_9CRUS</name>
<accession>A0A7R9C1J5</accession>
<comment type="subcellular location">
    <subcellularLocation>
        <location evidence="1">Cell membrane</location>
        <topology evidence="1">Multi-pass membrane protein</topology>
    </subcellularLocation>
</comment>
<reference evidence="7" key="1">
    <citation type="submission" date="2020-11" db="EMBL/GenBank/DDBJ databases">
        <authorList>
            <person name="Tran Van P."/>
        </authorList>
    </citation>
    <scope>NUCLEOTIDE SEQUENCE</scope>
</reference>
<organism evidence="7">
    <name type="scientific">Notodromas monacha</name>
    <dbReference type="NCBI Taxonomy" id="399045"/>
    <lineage>
        <taxon>Eukaryota</taxon>
        <taxon>Metazoa</taxon>
        <taxon>Ecdysozoa</taxon>
        <taxon>Arthropoda</taxon>
        <taxon>Crustacea</taxon>
        <taxon>Oligostraca</taxon>
        <taxon>Ostracoda</taxon>
        <taxon>Podocopa</taxon>
        <taxon>Podocopida</taxon>
        <taxon>Cypridocopina</taxon>
        <taxon>Cypridoidea</taxon>
        <taxon>Cyprididae</taxon>
        <taxon>Notodromas</taxon>
    </lineage>
</organism>
<feature type="transmembrane region" description="Helical" evidence="6">
    <location>
        <begin position="36"/>
        <end position="57"/>
    </location>
</feature>
<keyword evidence="4 6" id="KW-1133">Transmembrane helix</keyword>
<evidence type="ECO:0000256" key="1">
    <source>
        <dbReference type="ARBA" id="ARBA00004651"/>
    </source>
</evidence>
<dbReference type="Proteomes" id="UP000678499">
    <property type="component" value="Unassembled WGS sequence"/>
</dbReference>
<evidence type="ECO:0000256" key="4">
    <source>
        <dbReference type="ARBA" id="ARBA00022989"/>
    </source>
</evidence>
<feature type="transmembrane region" description="Helical" evidence="6">
    <location>
        <begin position="141"/>
        <end position="160"/>
    </location>
</feature>
<keyword evidence="8" id="KW-1185">Reference proteome</keyword>
<feature type="transmembrane region" description="Helical" evidence="6">
    <location>
        <begin position="180"/>
        <end position="205"/>
    </location>
</feature>
<dbReference type="AlphaFoldDB" id="A0A7R9C1J5"/>
<gene>
    <name evidence="7" type="ORF">NMOB1V02_LOCUS12061</name>
</gene>
<dbReference type="GO" id="GO:0050909">
    <property type="term" value="P:sensory perception of taste"/>
    <property type="evidence" value="ECO:0007669"/>
    <property type="project" value="InterPro"/>
</dbReference>
<feature type="transmembrane region" description="Helical" evidence="6">
    <location>
        <begin position="77"/>
        <end position="95"/>
    </location>
</feature>
<keyword evidence="5 6" id="KW-0472">Membrane</keyword>
<sequence length="358" mass="39295">ALSRAKSIANVLETSIAVQADFRAHGISASFSKKEILTIVILVSITVCLSNAAFGFISKPPLDAVMAVMETCPYLQPVPLSILMLRLLSFMAKGLESVFVQLEFLTNVHHHPDGERLKAVLRRVFASYRSVMLFCESFKSAFGFITAALFLELFMSVLLLSFTVTSSIMNQSVNEDDHPFVVLTFGICLDIMLMVLLCSAGQSIIDQDDKIRMCIRDMQQSPVTTEIQFLKDPFVCGESEVGANSLDRILLCKGASVTADDYFELKNSNVPNATQLIMMGKFPTYCCLPSHPCPDFENTCPILPASSGNVESPDKPEDGLPCCRVAIDARGIFIVCHTDFCDAAQNIETLPQDFEVAS</sequence>
<proteinExistence type="predicted"/>